<evidence type="ECO:0000256" key="4">
    <source>
        <dbReference type="ARBA" id="ARBA00023002"/>
    </source>
</evidence>
<dbReference type="InterPro" id="IPR036318">
    <property type="entry name" value="FAD-bd_PCMH-like_sf"/>
</dbReference>
<reference evidence="7 8" key="1">
    <citation type="submission" date="2018-02" db="EMBL/GenBank/DDBJ databases">
        <title>The genomes of Aspergillus section Nigri reveals drivers in fungal speciation.</title>
        <authorList>
            <consortium name="DOE Joint Genome Institute"/>
            <person name="Vesth T.C."/>
            <person name="Nybo J."/>
            <person name="Theobald S."/>
            <person name="Brandl J."/>
            <person name="Frisvad J.C."/>
            <person name="Nielsen K.F."/>
            <person name="Lyhne E.K."/>
            <person name="Kogle M.E."/>
            <person name="Kuo A."/>
            <person name="Riley R."/>
            <person name="Clum A."/>
            <person name="Nolan M."/>
            <person name="Lipzen A."/>
            <person name="Salamov A."/>
            <person name="Henrissat B."/>
            <person name="Wiebenga A."/>
            <person name="De vries R.P."/>
            <person name="Grigoriev I.V."/>
            <person name="Mortensen U.H."/>
            <person name="Andersen M.R."/>
            <person name="Baker S.E."/>
        </authorList>
    </citation>
    <scope>NUCLEOTIDE SEQUENCE [LARGE SCALE GENOMIC DNA]</scope>
    <source>
        <strain evidence="7 8">CBS 707.79</strain>
    </source>
</reference>
<dbReference type="EMBL" id="KZ825984">
    <property type="protein sequence ID" value="PYH90414.1"/>
    <property type="molecule type" value="Genomic_DNA"/>
</dbReference>
<evidence type="ECO:0000259" key="6">
    <source>
        <dbReference type="PROSITE" id="PS51387"/>
    </source>
</evidence>
<dbReference type="SUPFAM" id="SSF56176">
    <property type="entry name" value="FAD-binding/transporter-associated domain-like"/>
    <property type="match status" value="1"/>
</dbReference>
<dbReference type="Proteomes" id="UP000247810">
    <property type="component" value="Unassembled WGS sequence"/>
</dbReference>
<evidence type="ECO:0000256" key="5">
    <source>
        <dbReference type="SAM" id="SignalP"/>
    </source>
</evidence>
<protein>
    <submittedName>
        <fullName evidence="7">FAD-binding domain-containing protein</fullName>
    </submittedName>
</protein>
<dbReference type="PANTHER" id="PTHR42973:SF53">
    <property type="entry name" value="FAD-BINDING PCMH-TYPE DOMAIN-CONTAINING PROTEIN-RELATED"/>
    <property type="match status" value="1"/>
</dbReference>
<dbReference type="GO" id="GO:0016491">
    <property type="term" value="F:oxidoreductase activity"/>
    <property type="evidence" value="ECO:0007669"/>
    <property type="project" value="UniProtKB-KW"/>
</dbReference>
<sequence>MNSLAVTVVLLIALLRSCLAQFAGNPDLCCAALAKGSIDDRTAFPGSAAYNEFRHSYYAINSRLYPTCIIQPLSAQDVSVAVKILTNSYAGPCFFAVRSGGHTSNVGAANIEPGVTIDLSLMNRTTYNPSTGTASIQAGARWGSVYETLQPDNVTVPGGRTWPIGVGGYLTGGGISFYIGRVGIACDSIENYEVVLASGEIVNVNRHSSSDLFKALKGGSNNFGIVTTFDMAALPVGDIWGGEIVHNISHTLQYISAATEFTDNIPSDPSAAWLGYFIYNSNMGQTIISSTMVYTRPVARPAAFNMFYQIPNITDTLKFTTIVNKTKDIDVPYRFTGQTGTYLNRAEVMLEAVKILSKQIRIAKSLAQGKDFRILLVFQPWVPLFWKDSKARGGNVLGLERFHHNMINIVWDYFWDNKTDDSLFYQLAQSGQQELDQYARSTGTYNEFVYLNYADSTQNPLRGYGPDNVEFMRQVAKKYDPEGVFQRLVPGGFKISKV</sequence>
<evidence type="ECO:0000313" key="8">
    <source>
        <dbReference type="Proteomes" id="UP000247810"/>
    </source>
</evidence>
<dbReference type="GO" id="GO:0071949">
    <property type="term" value="F:FAD binding"/>
    <property type="evidence" value="ECO:0007669"/>
    <property type="project" value="InterPro"/>
</dbReference>
<dbReference type="VEuPathDB" id="FungiDB:BO71DRAFT_452801"/>
<evidence type="ECO:0000256" key="2">
    <source>
        <dbReference type="ARBA" id="ARBA00022630"/>
    </source>
</evidence>
<keyword evidence="2" id="KW-0285">Flavoprotein</keyword>
<dbReference type="InterPro" id="IPR006094">
    <property type="entry name" value="Oxid_FAD_bind_N"/>
</dbReference>
<proteinExistence type="inferred from homology"/>
<dbReference type="STRING" id="1448320.A0A319CZD0"/>
<evidence type="ECO:0000256" key="3">
    <source>
        <dbReference type="ARBA" id="ARBA00022827"/>
    </source>
</evidence>
<dbReference type="PROSITE" id="PS51387">
    <property type="entry name" value="FAD_PCMH"/>
    <property type="match status" value="1"/>
</dbReference>
<keyword evidence="3" id="KW-0274">FAD</keyword>
<dbReference type="OrthoDB" id="2151789at2759"/>
<dbReference type="Pfam" id="PF01565">
    <property type="entry name" value="FAD_binding_4"/>
    <property type="match status" value="1"/>
</dbReference>
<gene>
    <name evidence="7" type="ORF">BO71DRAFT_452801</name>
</gene>
<organism evidence="7 8">
    <name type="scientific">Aspergillus ellipticus CBS 707.79</name>
    <dbReference type="NCBI Taxonomy" id="1448320"/>
    <lineage>
        <taxon>Eukaryota</taxon>
        <taxon>Fungi</taxon>
        <taxon>Dikarya</taxon>
        <taxon>Ascomycota</taxon>
        <taxon>Pezizomycotina</taxon>
        <taxon>Eurotiomycetes</taxon>
        <taxon>Eurotiomycetidae</taxon>
        <taxon>Eurotiales</taxon>
        <taxon>Aspergillaceae</taxon>
        <taxon>Aspergillus</taxon>
        <taxon>Aspergillus subgen. Circumdati</taxon>
    </lineage>
</organism>
<feature type="signal peptide" evidence="5">
    <location>
        <begin position="1"/>
        <end position="20"/>
    </location>
</feature>
<feature type="domain" description="FAD-binding PCMH-type" evidence="6">
    <location>
        <begin position="62"/>
        <end position="236"/>
    </location>
</feature>
<keyword evidence="4" id="KW-0560">Oxidoreductase</keyword>
<comment type="similarity">
    <text evidence="1">Belongs to the oxygen-dependent FAD-linked oxidoreductase family.</text>
</comment>
<dbReference type="PANTHER" id="PTHR42973">
    <property type="entry name" value="BINDING OXIDOREDUCTASE, PUTATIVE (AFU_ORTHOLOGUE AFUA_1G17690)-RELATED"/>
    <property type="match status" value="1"/>
</dbReference>
<dbReference type="AlphaFoldDB" id="A0A319CZD0"/>
<keyword evidence="8" id="KW-1185">Reference proteome</keyword>
<feature type="chain" id="PRO_5016393172" evidence="5">
    <location>
        <begin position="21"/>
        <end position="498"/>
    </location>
</feature>
<keyword evidence="5" id="KW-0732">Signal</keyword>
<name>A0A319CZD0_9EURO</name>
<evidence type="ECO:0000256" key="1">
    <source>
        <dbReference type="ARBA" id="ARBA00005466"/>
    </source>
</evidence>
<accession>A0A319CZD0</accession>
<evidence type="ECO:0000313" key="7">
    <source>
        <dbReference type="EMBL" id="PYH90414.1"/>
    </source>
</evidence>
<dbReference type="Gene3D" id="3.30.465.10">
    <property type="match status" value="1"/>
</dbReference>
<dbReference type="InterPro" id="IPR016166">
    <property type="entry name" value="FAD-bd_PCMH"/>
</dbReference>
<dbReference type="InterPro" id="IPR016169">
    <property type="entry name" value="FAD-bd_PCMH_sub2"/>
</dbReference>
<dbReference type="InterPro" id="IPR050416">
    <property type="entry name" value="FAD-linked_Oxidoreductase"/>
</dbReference>